<feature type="non-terminal residue" evidence="1">
    <location>
        <position position="325"/>
    </location>
</feature>
<accession>A0A090MTJ6</accession>
<dbReference type="Proteomes" id="UP000035682">
    <property type="component" value="Unplaced"/>
</dbReference>
<reference evidence="3" key="3">
    <citation type="submission" date="2020-12" db="UniProtKB">
        <authorList>
            <consortium name="WormBaseParasite"/>
        </authorList>
    </citation>
    <scope>IDENTIFICATION</scope>
</reference>
<dbReference type="WBParaSite" id="SRAE_0000075300.1">
    <property type="protein sequence ID" value="SRAE_0000075300.1"/>
    <property type="gene ID" value="WBGene00256512"/>
</dbReference>
<reference evidence="2" key="1">
    <citation type="submission" date="2014-09" db="EMBL/GenBank/DDBJ databases">
        <authorList>
            <person name="Martin A.A."/>
        </authorList>
    </citation>
    <scope>NUCLEOTIDE SEQUENCE</scope>
    <source>
        <strain evidence="2">ED321</strain>
    </source>
</reference>
<dbReference type="AlphaFoldDB" id="A0A090MTJ6"/>
<proteinExistence type="predicted"/>
<evidence type="ECO:0000313" key="1">
    <source>
        <dbReference type="EMBL" id="CEF61638.1"/>
    </source>
</evidence>
<organism evidence="1">
    <name type="scientific">Strongyloides ratti</name>
    <name type="common">Parasitic roundworm</name>
    <dbReference type="NCBI Taxonomy" id="34506"/>
    <lineage>
        <taxon>Eukaryota</taxon>
        <taxon>Metazoa</taxon>
        <taxon>Ecdysozoa</taxon>
        <taxon>Nematoda</taxon>
        <taxon>Chromadorea</taxon>
        <taxon>Rhabditida</taxon>
        <taxon>Tylenchina</taxon>
        <taxon>Panagrolaimomorpha</taxon>
        <taxon>Strongyloidoidea</taxon>
        <taxon>Strongyloididae</taxon>
        <taxon>Strongyloides</taxon>
    </lineage>
</organism>
<dbReference type="RefSeq" id="XP_024500845.1">
    <property type="nucleotide sequence ID" value="XM_024646692.1"/>
</dbReference>
<gene>
    <name evidence="1 3 4" type="ORF">SRAE_0000075300</name>
</gene>
<keyword evidence="2" id="KW-1185">Reference proteome</keyword>
<dbReference type="WormBase" id="SRAE_0000075300">
    <property type="protein sequence ID" value="SRP00213"/>
    <property type="gene ID" value="WBGene00256512"/>
</dbReference>
<protein>
    <submittedName>
        <fullName evidence="3">Transthyretin-like family-containing protein</fullName>
    </submittedName>
</protein>
<name>A0A090MTJ6_STRRB</name>
<dbReference type="EMBL" id="LN609429">
    <property type="protein sequence ID" value="CEF61638.1"/>
    <property type="molecule type" value="Genomic_DNA"/>
</dbReference>
<reference evidence="1" key="2">
    <citation type="submission" date="2014-09" db="EMBL/GenBank/DDBJ databases">
        <authorList>
            <person name="Aslett A.Martin."/>
        </authorList>
    </citation>
    <scope>NUCLEOTIDE SEQUENCE</scope>
    <source>
        <strain evidence="1">ED321 Heterogonic</strain>
    </source>
</reference>
<sequence length="325" mass="38527">MSQMVIGNDSELFMGDSNNPYEIKHIMQIKLHNLENFKTNLTKFENVRFQNFKILYIDWDELQKKNHNSNTTLGFYIGTKNTGMYKISYTVGYYDGFTFDGLEERPIICTVNQCDFGYFFFDKELNYEKLNEKGNIYTVEYAVLLIVKSLSNIIVLQEVSYHKMNINIGLCPYINWVSKKGPLKFIPEDHIKDNGYFESSNGNAHIIIPFFKKSLDSNFFSCGKFKQPTLNDISIGYNLKYQNNENRYERKINPSHDNINCKNENDQEKYYFFAYSENYTNYMGERRMDKIDISFDKNYKIYAGQSIYIYPRGKIENFIKTYHPF</sequence>
<evidence type="ECO:0000313" key="3">
    <source>
        <dbReference type="WBParaSite" id="SRAE_0000075300.1"/>
    </source>
</evidence>
<dbReference type="CTD" id="36374008"/>
<evidence type="ECO:0000313" key="2">
    <source>
        <dbReference type="Proteomes" id="UP000035682"/>
    </source>
</evidence>
<evidence type="ECO:0000313" key="4">
    <source>
        <dbReference type="WormBase" id="SRAE_0000075300"/>
    </source>
</evidence>
<dbReference type="GeneID" id="36374008"/>